<dbReference type="EMBL" id="HBUF01358720">
    <property type="protein sequence ID" value="CAG6719386.1"/>
    <property type="molecule type" value="Transcribed_RNA"/>
</dbReference>
<organism evidence="1">
    <name type="scientific">Cacopsylla melanoneura</name>
    <dbReference type="NCBI Taxonomy" id="428564"/>
    <lineage>
        <taxon>Eukaryota</taxon>
        <taxon>Metazoa</taxon>
        <taxon>Ecdysozoa</taxon>
        <taxon>Arthropoda</taxon>
        <taxon>Hexapoda</taxon>
        <taxon>Insecta</taxon>
        <taxon>Pterygota</taxon>
        <taxon>Neoptera</taxon>
        <taxon>Paraneoptera</taxon>
        <taxon>Hemiptera</taxon>
        <taxon>Sternorrhyncha</taxon>
        <taxon>Psylloidea</taxon>
        <taxon>Psyllidae</taxon>
        <taxon>Psyllinae</taxon>
        <taxon>Cacopsylla</taxon>
    </lineage>
</organism>
<proteinExistence type="predicted"/>
<evidence type="ECO:0000313" key="1">
    <source>
        <dbReference type="EMBL" id="CAG6719386.1"/>
    </source>
</evidence>
<protein>
    <submittedName>
        <fullName evidence="1">Uncharacterized protein</fullName>
    </submittedName>
</protein>
<sequence length="109" mass="12576">MLARYPLFKSASITVTLKMPRYPLFKSASRTITIKMPRYSLFKIASRTVTMKMPRYSRVPLFKSSTRTKQFSSQEPLGLSACYWSRNYSAVVHKSANSFSSFETENQKV</sequence>
<reference evidence="1" key="1">
    <citation type="submission" date="2021-05" db="EMBL/GenBank/DDBJ databases">
        <authorList>
            <person name="Alioto T."/>
            <person name="Alioto T."/>
            <person name="Gomez Garrido J."/>
        </authorList>
    </citation>
    <scope>NUCLEOTIDE SEQUENCE</scope>
</reference>
<accession>A0A8D8V9F0</accession>
<dbReference type="AlphaFoldDB" id="A0A8D8V9F0"/>
<name>A0A8D8V9F0_9HEMI</name>